<keyword evidence="2" id="KW-1185">Reference proteome</keyword>
<gene>
    <name evidence="1" type="ORF">BV22DRAFT_1190668</name>
</gene>
<reference evidence="1" key="1">
    <citation type="journal article" date="2021" name="New Phytol.">
        <title>Evolutionary innovations through gain and loss of genes in the ectomycorrhizal Boletales.</title>
        <authorList>
            <person name="Wu G."/>
            <person name="Miyauchi S."/>
            <person name="Morin E."/>
            <person name="Kuo A."/>
            <person name="Drula E."/>
            <person name="Varga T."/>
            <person name="Kohler A."/>
            <person name="Feng B."/>
            <person name="Cao Y."/>
            <person name="Lipzen A."/>
            <person name="Daum C."/>
            <person name="Hundley H."/>
            <person name="Pangilinan J."/>
            <person name="Johnson J."/>
            <person name="Barry K."/>
            <person name="LaButti K."/>
            <person name="Ng V."/>
            <person name="Ahrendt S."/>
            <person name="Min B."/>
            <person name="Choi I.G."/>
            <person name="Park H."/>
            <person name="Plett J.M."/>
            <person name="Magnuson J."/>
            <person name="Spatafora J.W."/>
            <person name="Nagy L.G."/>
            <person name="Henrissat B."/>
            <person name="Grigoriev I.V."/>
            <person name="Yang Z.L."/>
            <person name="Xu J."/>
            <person name="Martin F.M."/>
        </authorList>
    </citation>
    <scope>NUCLEOTIDE SEQUENCE</scope>
    <source>
        <strain evidence="1">KUC20120723A-06</strain>
    </source>
</reference>
<proteinExistence type="predicted"/>
<evidence type="ECO:0000313" key="2">
    <source>
        <dbReference type="Proteomes" id="UP000790709"/>
    </source>
</evidence>
<dbReference type="Proteomes" id="UP000790709">
    <property type="component" value="Unassembled WGS sequence"/>
</dbReference>
<comment type="caution">
    <text evidence="1">The sequence shown here is derived from an EMBL/GenBank/DDBJ whole genome shotgun (WGS) entry which is preliminary data.</text>
</comment>
<evidence type="ECO:0000313" key="1">
    <source>
        <dbReference type="EMBL" id="KAH7931406.1"/>
    </source>
</evidence>
<dbReference type="EMBL" id="MU266327">
    <property type="protein sequence ID" value="KAH7931406.1"/>
    <property type="molecule type" value="Genomic_DNA"/>
</dbReference>
<organism evidence="1 2">
    <name type="scientific">Leucogyrophana mollusca</name>
    <dbReference type="NCBI Taxonomy" id="85980"/>
    <lineage>
        <taxon>Eukaryota</taxon>
        <taxon>Fungi</taxon>
        <taxon>Dikarya</taxon>
        <taxon>Basidiomycota</taxon>
        <taxon>Agaricomycotina</taxon>
        <taxon>Agaricomycetes</taxon>
        <taxon>Agaricomycetidae</taxon>
        <taxon>Boletales</taxon>
        <taxon>Boletales incertae sedis</taxon>
        <taxon>Leucogyrophana</taxon>
    </lineage>
</organism>
<name>A0ACB8C0D7_9AGAM</name>
<accession>A0ACB8C0D7</accession>
<protein>
    <submittedName>
        <fullName evidence="1">Uncharacterized protein</fullName>
    </submittedName>
</protein>
<sequence length="450" mass="49938">MDSLFSDPIMTFLPTELAERIFILCVPSLDLPQTTSRAPVLLCLVSKSWRDYVYNIPALWRTICLHPTRNSKVGAMNTWLTRSGRNSLVVFLKVSRFFGSEGGVFVAALFAHSARIHTLRLCLESVSVWNCTPTLPRLERLEIEPSPSIGCAPAISPIVNSAPRLREIVWSSRDDPQPVLANGNQLRKLSLLSGIDDLSQVKTVLQACPHLTYLAIRDPSTWTRTTPSESVARIPLMDLATLEASPITLQLCVAPNLLSLAFTGNHSHIPSLLSFLPGSPRLRDLKLTLRLECEHQFMEIFNSVSSVVFLEVTIITTAPNHLDSIINNILKALARGMTCWEGNCVLPCLQHLIIHGHQLSTSDVVSIECDTLVDMLERRQYRLLNRHIPHDVNLSIQSLVHGIQPAARLKSFILNGYGALNHHALHRLEPLRNQGLALGGTLIPTNNCEA</sequence>